<name>A0A239B528_9BACT</name>
<dbReference type="Gene3D" id="3.40.50.300">
    <property type="entry name" value="P-loop containing nucleotide triphosphate hydrolases"/>
    <property type="match status" value="1"/>
</dbReference>
<dbReference type="GO" id="GO:0005524">
    <property type="term" value="F:ATP binding"/>
    <property type="evidence" value="ECO:0007669"/>
    <property type="project" value="UniProtKB-KW"/>
</dbReference>
<dbReference type="PROSITE" id="PS00211">
    <property type="entry name" value="ABC_TRANSPORTER_1"/>
    <property type="match status" value="1"/>
</dbReference>
<dbReference type="InterPro" id="IPR003439">
    <property type="entry name" value="ABC_transporter-like_ATP-bd"/>
</dbReference>
<dbReference type="CDD" id="cd03259">
    <property type="entry name" value="ABC_Carb_Solutes_like"/>
    <property type="match status" value="1"/>
</dbReference>
<evidence type="ECO:0000256" key="2">
    <source>
        <dbReference type="ARBA" id="ARBA00022475"/>
    </source>
</evidence>
<evidence type="ECO:0000256" key="5">
    <source>
        <dbReference type="ARBA" id="ARBA00022840"/>
    </source>
</evidence>
<feature type="domain" description="ABC transporter" evidence="10">
    <location>
        <begin position="2"/>
        <end position="241"/>
    </location>
</feature>
<organism evidence="11 12">
    <name type="scientific">Humidesulfovibrio mexicanus</name>
    <dbReference type="NCBI Taxonomy" id="147047"/>
    <lineage>
        <taxon>Bacteria</taxon>
        <taxon>Pseudomonadati</taxon>
        <taxon>Thermodesulfobacteriota</taxon>
        <taxon>Desulfovibrionia</taxon>
        <taxon>Desulfovibrionales</taxon>
        <taxon>Desulfovibrionaceae</taxon>
        <taxon>Humidesulfovibrio</taxon>
    </lineage>
</organism>
<keyword evidence="5 11" id="KW-0067">ATP-binding</keyword>
<evidence type="ECO:0000256" key="6">
    <source>
        <dbReference type="ARBA" id="ARBA00023004"/>
    </source>
</evidence>
<evidence type="ECO:0000313" key="12">
    <source>
        <dbReference type="Proteomes" id="UP000198324"/>
    </source>
</evidence>
<dbReference type="InterPro" id="IPR027417">
    <property type="entry name" value="P-loop_NTPase"/>
</dbReference>
<keyword evidence="3" id="KW-0410">Iron transport</keyword>
<dbReference type="EMBL" id="FZOC01000004">
    <property type="protein sequence ID" value="SNS02313.1"/>
    <property type="molecule type" value="Genomic_DNA"/>
</dbReference>
<dbReference type="AlphaFoldDB" id="A0A239B528"/>
<dbReference type="Proteomes" id="UP000198324">
    <property type="component" value="Unassembled WGS sequence"/>
</dbReference>
<dbReference type="PANTHER" id="PTHR42781:SF4">
    <property type="entry name" value="SPERMIDINE_PUTRESCINE IMPORT ATP-BINDING PROTEIN POTA"/>
    <property type="match status" value="1"/>
</dbReference>
<keyword evidence="2" id="KW-1003">Cell membrane</keyword>
<dbReference type="GO" id="GO:0016020">
    <property type="term" value="C:membrane"/>
    <property type="evidence" value="ECO:0007669"/>
    <property type="project" value="InterPro"/>
</dbReference>
<evidence type="ECO:0000256" key="9">
    <source>
        <dbReference type="SAM" id="MobiDB-lite"/>
    </source>
</evidence>
<evidence type="ECO:0000259" key="10">
    <source>
        <dbReference type="PROSITE" id="PS50893"/>
    </source>
</evidence>
<dbReference type="InterPro" id="IPR003593">
    <property type="entry name" value="AAA+_ATPase"/>
</dbReference>
<dbReference type="PROSITE" id="PS50893">
    <property type="entry name" value="ABC_TRANSPORTER_2"/>
    <property type="match status" value="1"/>
</dbReference>
<dbReference type="SMART" id="SM00382">
    <property type="entry name" value="AAA"/>
    <property type="match status" value="1"/>
</dbReference>
<keyword evidence="12" id="KW-1185">Reference proteome</keyword>
<accession>A0A239B528</accession>
<sequence>MCLELDITKTLRGCGRSFHLAARLCSRGRSTVLFGPSGSGKTVTMRAVAGLMRPDSGSILMDGTSLFDADARVDLPARQRGVGYVFQDYALFPHLTVAENVGFGLRRGLLGGLDAQARRRVADLLEMAGLADLAKSRPERLSGGQRQRVALVRALARKPRLLLLDEPFAALDPLLRRRMRHEVRGICEAAGAPTVLITHDPDDVQEFGGTVALYEAGRVRQVIEFADGPEGGGKARELLLATRFGEYAEASPRDEDGQRLPDDSHSCESA</sequence>
<dbReference type="Pfam" id="PF00005">
    <property type="entry name" value="ABC_tran"/>
    <property type="match status" value="1"/>
</dbReference>
<feature type="compositionally biased region" description="Basic and acidic residues" evidence="9">
    <location>
        <begin position="251"/>
        <end position="270"/>
    </location>
</feature>
<keyword evidence="6" id="KW-0408">Iron</keyword>
<dbReference type="GO" id="GO:0015408">
    <property type="term" value="F:ABC-type ferric iron transporter activity"/>
    <property type="evidence" value="ECO:0007669"/>
    <property type="project" value="InterPro"/>
</dbReference>
<evidence type="ECO:0000256" key="8">
    <source>
        <dbReference type="ARBA" id="ARBA00023136"/>
    </source>
</evidence>
<protein>
    <submittedName>
        <fullName evidence="11">Molybdate transport system ATP-binding protein</fullName>
    </submittedName>
</protein>
<keyword evidence="8" id="KW-0472">Membrane</keyword>
<keyword evidence="4" id="KW-0547">Nucleotide-binding</keyword>
<dbReference type="InterPro" id="IPR017871">
    <property type="entry name" value="ABC_transporter-like_CS"/>
</dbReference>
<keyword evidence="1" id="KW-0813">Transport</keyword>
<dbReference type="GO" id="GO:0016887">
    <property type="term" value="F:ATP hydrolysis activity"/>
    <property type="evidence" value="ECO:0007669"/>
    <property type="project" value="InterPro"/>
</dbReference>
<evidence type="ECO:0000256" key="1">
    <source>
        <dbReference type="ARBA" id="ARBA00022448"/>
    </source>
</evidence>
<evidence type="ECO:0000256" key="3">
    <source>
        <dbReference type="ARBA" id="ARBA00022496"/>
    </source>
</evidence>
<evidence type="ECO:0000256" key="4">
    <source>
        <dbReference type="ARBA" id="ARBA00022741"/>
    </source>
</evidence>
<reference evidence="11 12" key="1">
    <citation type="submission" date="2017-06" db="EMBL/GenBank/DDBJ databases">
        <authorList>
            <person name="Kim H.J."/>
            <person name="Triplett B.A."/>
        </authorList>
    </citation>
    <scope>NUCLEOTIDE SEQUENCE [LARGE SCALE GENOMIC DNA]</scope>
    <source>
        <strain evidence="11 12">DSM 13116</strain>
    </source>
</reference>
<evidence type="ECO:0000313" key="11">
    <source>
        <dbReference type="EMBL" id="SNS02313.1"/>
    </source>
</evidence>
<dbReference type="InterPro" id="IPR015853">
    <property type="entry name" value="ABC_transpr_FbpC"/>
</dbReference>
<dbReference type="RefSeq" id="WP_089274595.1">
    <property type="nucleotide sequence ID" value="NZ_FZOC01000004.1"/>
</dbReference>
<dbReference type="PANTHER" id="PTHR42781">
    <property type="entry name" value="SPERMIDINE/PUTRESCINE IMPORT ATP-BINDING PROTEIN POTA"/>
    <property type="match status" value="1"/>
</dbReference>
<proteinExistence type="predicted"/>
<dbReference type="OrthoDB" id="9809450at2"/>
<keyword evidence="7" id="KW-0406">Ion transport</keyword>
<feature type="region of interest" description="Disordered" evidence="9">
    <location>
        <begin position="249"/>
        <end position="270"/>
    </location>
</feature>
<dbReference type="InterPro" id="IPR050093">
    <property type="entry name" value="ABC_SmlMolc_Importer"/>
</dbReference>
<evidence type="ECO:0000256" key="7">
    <source>
        <dbReference type="ARBA" id="ARBA00023065"/>
    </source>
</evidence>
<dbReference type="SUPFAM" id="SSF52540">
    <property type="entry name" value="P-loop containing nucleoside triphosphate hydrolases"/>
    <property type="match status" value="1"/>
</dbReference>
<gene>
    <name evidence="11" type="ORF">SAMN04488503_2399</name>
</gene>